<name>A0A5J4PK06_9EUKA</name>
<accession>A0A5J4PK06</accession>
<dbReference type="Proteomes" id="UP000324800">
    <property type="component" value="Unassembled WGS sequence"/>
</dbReference>
<organism evidence="1 2">
    <name type="scientific">Streblomastix strix</name>
    <dbReference type="NCBI Taxonomy" id="222440"/>
    <lineage>
        <taxon>Eukaryota</taxon>
        <taxon>Metamonada</taxon>
        <taxon>Preaxostyla</taxon>
        <taxon>Oxymonadida</taxon>
        <taxon>Streblomastigidae</taxon>
        <taxon>Streblomastix</taxon>
    </lineage>
</organism>
<dbReference type="AlphaFoldDB" id="A0A5J4PK06"/>
<evidence type="ECO:0000313" key="1">
    <source>
        <dbReference type="EMBL" id="KAA6308723.1"/>
    </source>
</evidence>
<sequence>MQQKPIPATIVRLFFTVEALQGDKTRRFFHFEHQKFSHEVDDNFIMPESWIDRFNENKAKVSPQFSSLATVRSLKVTKKTTHIHLRCALSARVEDLSPNRNHAHIFEGRVAVYNPVKNQITVFTRTPTNATIDNGV</sequence>
<comment type="caution">
    <text evidence="1">The sequence shown here is derived from an EMBL/GenBank/DDBJ whole genome shotgun (WGS) entry which is preliminary data.</text>
</comment>
<reference evidence="1 2" key="1">
    <citation type="submission" date="2019-03" db="EMBL/GenBank/DDBJ databases">
        <title>Single cell metagenomics reveals metabolic interactions within the superorganism composed of flagellate Streblomastix strix and complex community of Bacteroidetes bacteria on its surface.</title>
        <authorList>
            <person name="Treitli S.C."/>
            <person name="Kolisko M."/>
            <person name="Husnik F."/>
            <person name="Keeling P."/>
            <person name="Hampl V."/>
        </authorList>
    </citation>
    <scope>NUCLEOTIDE SEQUENCE [LARGE SCALE GENOMIC DNA]</scope>
    <source>
        <strain evidence="1">ST1C</strain>
    </source>
</reference>
<feature type="non-terminal residue" evidence="1">
    <location>
        <position position="136"/>
    </location>
</feature>
<dbReference type="EMBL" id="SNRW01050693">
    <property type="protein sequence ID" value="KAA6308723.1"/>
    <property type="molecule type" value="Genomic_DNA"/>
</dbReference>
<evidence type="ECO:0000313" key="2">
    <source>
        <dbReference type="Proteomes" id="UP000324800"/>
    </source>
</evidence>
<proteinExistence type="predicted"/>
<protein>
    <submittedName>
        <fullName evidence="1">Uncharacterized protein</fullName>
    </submittedName>
</protein>
<gene>
    <name evidence="1" type="ORF">EZS28_056637</name>
</gene>